<feature type="non-terminal residue" evidence="5">
    <location>
        <position position="1"/>
    </location>
</feature>
<reference evidence="5" key="1">
    <citation type="submission" date="2019-09" db="EMBL/GenBank/DDBJ databases">
        <authorList>
            <consortium name="GenomeTrakr network: Whole genome sequencing for foodborne pathogen traceback"/>
        </authorList>
    </citation>
    <scope>NUCLEOTIDE SEQUENCE</scope>
    <source>
        <strain evidence="5">FDA00001465</strain>
    </source>
</reference>
<dbReference type="InterPro" id="IPR041247">
    <property type="entry name" value="Rad52_fam"/>
</dbReference>
<comment type="caution">
    <text evidence="5">The sequence shown here is derived from an EMBL/GenBank/DDBJ whole genome shotgun (WGS) entry which is preliminary data.</text>
</comment>
<evidence type="ECO:0000256" key="2">
    <source>
        <dbReference type="ARBA" id="ARBA00022763"/>
    </source>
</evidence>
<feature type="region of interest" description="Disordered" evidence="4">
    <location>
        <begin position="57"/>
        <end position="77"/>
    </location>
</feature>
<accession>A0A612C824</accession>
<evidence type="ECO:0000256" key="3">
    <source>
        <dbReference type="ARBA" id="ARBA00023204"/>
    </source>
</evidence>
<comment type="similarity">
    <text evidence="1">Belongs to the RAD52 family.</text>
</comment>
<gene>
    <name evidence="5" type="ORF">AHY82_24950</name>
</gene>
<evidence type="ECO:0000256" key="4">
    <source>
        <dbReference type="SAM" id="MobiDB-lite"/>
    </source>
</evidence>
<dbReference type="GO" id="GO:0006281">
    <property type="term" value="P:DNA repair"/>
    <property type="evidence" value="ECO:0007669"/>
    <property type="project" value="UniProtKB-KW"/>
</dbReference>
<protein>
    <submittedName>
        <fullName evidence="5">Recombinase</fullName>
    </submittedName>
</protein>
<name>A0A612C824_SALMO</name>
<dbReference type="AlphaFoldDB" id="A0A612C824"/>
<sequence>SGAMKRAAVQWGIGRYLYNLEEGFAQTSLDKKQGWHRAKLKDGTGFYWLPPSLPGWATPASDNKPSPENTNQKSPSVDCDQILKDFSEYAATETDKKKLIERYQHDWQLMAGNEDAQTKCVQVMNIRINELKQVA</sequence>
<dbReference type="Pfam" id="PF04098">
    <property type="entry name" value="Rad52_Rad22"/>
    <property type="match status" value="1"/>
</dbReference>
<evidence type="ECO:0000256" key="1">
    <source>
        <dbReference type="ARBA" id="ARBA00006638"/>
    </source>
</evidence>
<proteinExistence type="inferred from homology"/>
<keyword evidence="3" id="KW-0234">DNA repair</keyword>
<feature type="compositionally biased region" description="Polar residues" evidence="4">
    <location>
        <begin position="60"/>
        <end position="75"/>
    </location>
</feature>
<organism evidence="5">
    <name type="scientific">Salmonella montevideo</name>
    <dbReference type="NCBI Taxonomy" id="115981"/>
    <lineage>
        <taxon>Bacteria</taxon>
        <taxon>Pseudomonadati</taxon>
        <taxon>Pseudomonadota</taxon>
        <taxon>Gammaproteobacteria</taxon>
        <taxon>Enterobacterales</taxon>
        <taxon>Enterobacteriaceae</taxon>
        <taxon>Salmonella</taxon>
    </lineage>
</organism>
<keyword evidence="2" id="KW-0227">DNA damage</keyword>
<dbReference type="EMBL" id="AAKUXP010000055">
    <property type="protein sequence ID" value="ECV9759306.1"/>
    <property type="molecule type" value="Genomic_DNA"/>
</dbReference>
<evidence type="ECO:0000313" key="5">
    <source>
        <dbReference type="EMBL" id="ECV9759306.1"/>
    </source>
</evidence>